<dbReference type="AlphaFoldDB" id="A0A4Z2F1U8"/>
<reference evidence="1 2" key="1">
    <citation type="submission" date="2019-03" db="EMBL/GenBank/DDBJ databases">
        <title>First draft genome of Liparis tanakae, snailfish: a comprehensive survey of snailfish specific genes.</title>
        <authorList>
            <person name="Kim W."/>
            <person name="Song I."/>
            <person name="Jeong J.-H."/>
            <person name="Kim D."/>
            <person name="Kim S."/>
            <person name="Ryu S."/>
            <person name="Song J.Y."/>
            <person name="Lee S.K."/>
        </authorList>
    </citation>
    <scope>NUCLEOTIDE SEQUENCE [LARGE SCALE GENOMIC DNA]</scope>
    <source>
        <tissue evidence="1">Muscle</tissue>
    </source>
</reference>
<evidence type="ECO:0000313" key="1">
    <source>
        <dbReference type="EMBL" id="TNN34452.1"/>
    </source>
</evidence>
<name>A0A4Z2F1U8_9TELE</name>
<keyword evidence="2" id="KW-1185">Reference proteome</keyword>
<dbReference type="EMBL" id="SRLO01001959">
    <property type="protein sequence ID" value="TNN34452.1"/>
    <property type="molecule type" value="Genomic_DNA"/>
</dbReference>
<gene>
    <name evidence="1" type="ORF">EYF80_055380</name>
</gene>
<sequence length="120" mass="13217">MALQSRTGPVLSLEVEVDLQTGTIAAAGPPAAPPVPGHQRGRLLLAEIHLRGVVQRWENIFIFFTGLTYPPVHGEMSGCLSVSLQRDSVTHQAQRQDVLTEEIMFYMLRITAAQRLKVKG</sequence>
<accession>A0A4Z2F1U8</accession>
<proteinExistence type="predicted"/>
<comment type="caution">
    <text evidence="1">The sequence shown here is derived from an EMBL/GenBank/DDBJ whole genome shotgun (WGS) entry which is preliminary data.</text>
</comment>
<protein>
    <submittedName>
        <fullName evidence="1">Uncharacterized protein</fullName>
    </submittedName>
</protein>
<organism evidence="1 2">
    <name type="scientific">Liparis tanakae</name>
    <name type="common">Tanaka's snailfish</name>
    <dbReference type="NCBI Taxonomy" id="230148"/>
    <lineage>
        <taxon>Eukaryota</taxon>
        <taxon>Metazoa</taxon>
        <taxon>Chordata</taxon>
        <taxon>Craniata</taxon>
        <taxon>Vertebrata</taxon>
        <taxon>Euteleostomi</taxon>
        <taxon>Actinopterygii</taxon>
        <taxon>Neopterygii</taxon>
        <taxon>Teleostei</taxon>
        <taxon>Neoteleostei</taxon>
        <taxon>Acanthomorphata</taxon>
        <taxon>Eupercaria</taxon>
        <taxon>Perciformes</taxon>
        <taxon>Cottioidei</taxon>
        <taxon>Cottales</taxon>
        <taxon>Liparidae</taxon>
        <taxon>Liparis</taxon>
    </lineage>
</organism>
<evidence type="ECO:0000313" key="2">
    <source>
        <dbReference type="Proteomes" id="UP000314294"/>
    </source>
</evidence>
<dbReference type="Proteomes" id="UP000314294">
    <property type="component" value="Unassembled WGS sequence"/>
</dbReference>